<dbReference type="PANTHER" id="PTHR10412:SF20">
    <property type="entry name" value="MANNOSYL-OLIGOSACCHARIDE GLUCOSIDASE GCS1"/>
    <property type="match status" value="1"/>
</dbReference>
<dbReference type="InterPro" id="IPR031335">
    <property type="entry name" value="Glyco_hydro_63_C"/>
</dbReference>
<dbReference type="PANTHER" id="PTHR10412">
    <property type="entry name" value="MANNOSYL-OLIGOSACCHARIDE GLUCOSIDASE"/>
    <property type="match status" value="1"/>
</dbReference>
<dbReference type="SUPFAM" id="SSF48208">
    <property type="entry name" value="Six-hairpin glycosidases"/>
    <property type="match status" value="1"/>
</dbReference>
<dbReference type="InterPro" id="IPR004888">
    <property type="entry name" value="Glycoside_hydrolase_63"/>
</dbReference>
<proteinExistence type="predicted"/>
<dbReference type="AlphaFoldDB" id="A0AAD4SSI8"/>
<dbReference type="GO" id="GO:0006487">
    <property type="term" value="P:protein N-linked glycosylation"/>
    <property type="evidence" value="ECO:0007669"/>
    <property type="project" value="TreeGrafter"/>
</dbReference>
<dbReference type="EMBL" id="JAJJMB010008951">
    <property type="protein sequence ID" value="KAI3918927.1"/>
    <property type="molecule type" value="Genomic_DNA"/>
</dbReference>
<keyword evidence="3" id="KW-1185">Reference proteome</keyword>
<comment type="caution">
    <text evidence="2">The sequence shown here is derived from an EMBL/GenBank/DDBJ whole genome shotgun (WGS) entry which is preliminary data.</text>
</comment>
<dbReference type="GO" id="GO:0009311">
    <property type="term" value="P:oligosaccharide metabolic process"/>
    <property type="evidence" value="ECO:0007669"/>
    <property type="project" value="InterPro"/>
</dbReference>
<feature type="non-terminal residue" evidence="2">
    <location>
        <position position="1"/>
    </location>
</feature>
<name>A0AAD4SSI8_9MAGN</name>
<dbReference type="InterPro" id="IPR012341">
    <property type="entry name" value="6hp_glycosidase-like_sf"/>
</dbReference>
<reference evidence="2" key="1">
    <citation type="submission" date="2022-04" db="EMBL/GenBank/DDBJ databases">
        <title>A functionally conserved STORR gene fusion in Papaver species that diverged 16.8 million years ago.</title>
        <authorList>
            <person name="Catania T."/>
        </authorList>
    </citation>
    <scope>NUCLEOTIDE SEQUENCE</scope>
    <source>
        <strain evidence="2">S-188037</strain>
    </source>
</reference>
<dbReference type="Proteomes" id="UP001202328">
    <property type="component" value="Unassembled WGS sequence"/>
</dbReference>
<organism evidence="2 3">
    <name type="scientific">Papaver atlanticum</name>
    <dbReference type="NCBI Taxonomy" id="357466"/>
    <lineage>
        <taxon>Eukaryota</taxon>
        <taxon>Viridiplantae</taxon>
        <taxon>Streptophyta</taxon>
        <taxon>Embryophyta</taxon>
        <taxon>Tracheophyta</taxon>
        <taxon>Spermatophyta</taxon>
        <taxon>Magnoliopsida</taxon>
        <taxon>Ranunculales</taxon>
        <taxon>Papaveraceae</taxon>
        <taxon>Papaveroideae</taxon>
        <taxon>Papaver</taxon>
    </lineage>
</organism>
<dbReference type="Pfam" id="PF03200">
    <property type="entry name" value="Glyco_hydro_63"/>
    <property type="match status" value="1"/>
</dbReference>
<dbReference type="GO" id="GO:0004573">
    <property type="term" value="F:Glc3Man9GlcNAc2 oligosaccharide glucosidase activity"/>
    <property type="evidence" value="ECO:0007669"/>
    <property type="project" value="InterPro"/>
</dbReference>
<dbReference type="InterPro" id="IPR008928">
    <property type="entry name" value="6-hairpin_glycosidase_sf"/>
</dbReference>
<gene>
    <name evidence="2" type="ORF">MKW98_017375</name>
</gene>
<evidence type="ECO:0000259" key="1">
    <source>
        <dbReference type="Pfam" id="PF03200"/>
    </source>
</evidence>
<evidence type="ECO:0000313" key="3">
    <source>
        <dbReference type="Proteomes" id="UP001202328"/>
    </source>
</evidence>
<accession>A0AAD4SSI8</accession>
<feature type="non-terminal residue" evidence="2">
    <location>
        <position position="65"/>
    </location>
</feature>
<feature type="domain" description="Glycosyl hydrolase family 63 C-terminal" evidence="1">
    <location>
        <begin position="30"/>
        <end position="64"/>
    </location>
</feature>
<protein>
    <recommendedName>
        <fullName evidence="1">Glycosyl hydrolase family 63 C-terminal domain-containing protein</fullName>
    </recommendedName>
</protein>
<dbReference type="Gene3D" id="1.50.10.10">
    <property type="match status" value="1"/>
</dbReference>
<dbReference type="GO" id="GO:0005789">
    <property type="term" value="C:endoplasmic reticulum membrane"/>
    <property type="evidence" value="ECO:0007669"/>
    <property type="project" value="TreeGrafter"/>
</dbReference>
<sequence>VHLTWRQTETLFSTGFTNTWKAARPYFKHFVYMKRNTEHDPPYWRGPIWMNMNYMILTVLHHYSL</sequence>
<evidence type="ECO:0000313" key="2">
    <source>
        <dbReference type="EMBL" id="KAI3918927.1"/>
    </source>
</evidence>